<feature type="compositionally biased region" description="Polar residues" evidence="1">
    <location>
        <begin position="910"/>
        <end position="927"/>
    </location>
</feature>
<reference evidence="2" key="1">
    <citation type="submission" date="2021-02" db="EMBL/GenBank/DDBJ databases">
        <authorList>
            <person name="Dougan E. K."/>
            <person name="Rhodes N."/>
            <person name="Thang M."/>
            <person name="Chan C."/>
        </authorList>
    </citation>
    <scope>NUCLEOTIDE SEQUENCE</scope>
</reference>
<dbReference type="OrthoDB" id="422713at2759"/>
<name>A0A813FLH9_POLGL</name>
<sequence>ELAVEAVHRNPKLLQAEALKIKKVIPALMVSLGGPEEAAYALATRPELLELARPVGIKESVKVVCDSLCNMQAALTMVAHTNAPPSIKVCARMFCREDLVGEHFKVDGGQVDGRPVWCKPASSMAFLRHKAKDVFIIYSAVGVPGMNGENEGAGCWTFTESYDSSRSKSLKGTCDSGILGWAFSDRDSPDQVPGPQIPHGHWHFRQEGKPAIAWECDPHVEVEDGGFQRGAWFAANQPPELRHSFTVLKECIGLVWREAEHGVAANFVASPLLKDLVHSGGTAIFKDLGGFKPANGFVYIQLPADLPSDASPLVLTAWEPVQILLLYCNSPEVAAPAAEAVAQPVPAKGGKGKGDPAGEAPPTQPPEPSVAELLEGEGYRKLSEHMPVDPLPELIGAPQLGPDIFVRGFPRGRAEVPLFLGPGRRPPLIFIRQQVSAISRGGTPCQMLKAKADEELFYEAVETAADKAAALVPVVEVDKKAKAAPKKGEVVPEIEEVQKVEGKPCIVSAGELGYTGFLFFRSKGMEDLSCEVDETQLNIDTLEKLKVAVAWFPVPPETPRKASPPGSKEASPEASRSHSKEEELPEPDLPDWVRLENGWRPYESRIPLVIKLASGKLVTALHLCARDVEANQVFALPGSGSKWMALVMWKQTSANRQDTLRRLLLREPALLAAGDKVQHLVQRLRHQLGDSLARDVLTSGALALPANGAMPATAGTICHVGVDRTKWPKLCQVGDASAIDAWIFEHKIEAQGCNGAMSDFAPYTMVAGLADGEAELLPDCELAEVVTAAGGGDLDDPHPAPAVRQRRDWRPALLVSLLVAGIVVLALRSTPQGSEQQPLEVGGVKAEVSEYQYGQVFHSVASGFAQGPGYQAGQYSDTKAVEVPGYQAGHQFTSYGSGALGYQAGRDSAQHGSEASRYQSGHYSAQHGSGAAGYQADQYSAHHGPEASGYQAGHYSAQHGSGAAGYQAGQYSTQHGSEASGYQARHYSAQHGSGAAGYQAGQHSAQRGSGFAGYQAGHYSTQHGSGFAGYQAGQYSAQRGSGAAGYQAGQYSAQHGSETSGYQAGHYSAQHDSGAAGYQAGQYSTQHGSEASGYQAGHYSAQHGSGAAGYQAGHYLAQHGSEASGYQQAGHQLASEVSDEHAPVLVWSNRDIQDHRSQHTVTT</sequence>
<proteinExistence type="predicted"/>
<dbReference type="Proteomes" id="UP000654075">
    <property type="component" value="Unassembled WGS sequence"/>
</dbReference>
<feature type="region of interest" description="Disordered" evidence="1">
    <location>
        <begin position="345"/>
        <end position="368"/>
    </location>
</feature>
<feature type="region of interest" description="Disordered" evidence="1">
    <location>
        <begin position="556"/>
        <end position="590"/>
    </location>
</feature>
<gene>
    <name evidence="2" type="ORF">PGLA1383_LOCUS29034</name>
</gene>
<feature type="non-terminal residue" evidence="2">
    <location>
        <position position="1163"/>
    </location>
</feature>
<organism evidence="2 3">
    <name type="scientific">Polarella glacialis</name>
    <name type="common">Dinoflagellate</name>
    <dbReference type="NCBI Taxonomy" id="89957"/>
    <lineage>
        <taxon>Eukaryota</taxon>
        <taxon>Sar</taxon>
        <taxon>Alveolata</taxon>
        <taxon>Dinophyceae</taxon>
        <taxon>Suessiales</taxon>
        <taxon>Suessiaceae</taxon>
        <taxon>Polarella</taxon>
    </lineage>
</organism>
<accession>A0A813FLH9</accession>
<evidence type="ECO:0000313" key="2">
    <source>
        <dbReference type="EMBL" id="CAE8611229.1"/>
    </source>
</evidence>
<keyword evidence="3" id="KW-1185">Reference proteome</keyword>
<feature type="region of interest" description="Disordered" evidence="1">
    <location>
        <begin position="904"/>
        <end position="983"/>
    </location>
</feature>
<evidence type="ECO:0000256" key="1">
    <source>
        <dbReference type="SAM" id="MobiDB-lite"/>
    </source>
</evidence>
<feature type="compositionally biased region" description="Low complexity" evidence="1">
    <location>
        <begin position="952"/>
        <end position="972"/>
    </location>
</feature>
<comment type="caution">
    <text evidence="2">The sequence shown here is derived from an EMBL/GenBank/DDBJ whole genome shotgun (WGS) entry which is preliminary data.</text>
</comment>
<evidence type="ECO:0000313" key="3">
    <source>
        <dbReference type="Proteomes" id="UP000654075"/>
    </source>
</evidence>
<dbReference type="EMBL" id="CAJNNV010025000">
    <property type="protein sequence ID" value="CAE8611229.1"/>
    <property type="molecule type" value="Genomic_DNA"/>
</dbReference>
<protein>
    <submittedName>
        <fullName evidence="2">Uncharacterized protein</fullName>
    </submittedName>
</protein>
<dbReference type="AlphaFoldDB" id="A0A813FLH9"/>